<sequence>MPERIEKVGRYQWRDGSGDYDTDEVVVELPVALSYNGISHAVMMTTPTDLADFALGFSVSEGILSGPQQLLGLDIVEREQGLEIAMEITAGAFAGLKDKRRTLAGRSGCGLCGKESLEALSFTPAPLPSTLTIAHQALQLAQQTLQREQPLKAVTGGVHGAAWCDPDGSIVLVREDVGRHNALDKLLGALCRSDRGQGFVVVTSRASYEMVIKAAACGVELLAAVSAPTALAVEQARAAGMSLVGYLQQGRHAVYTGDHRVEDKK</sequence>
<proteinExistence type="inferred from homology"/>
<name>A0AAP8SPR1_9GAMM</name>
<gene>
    <name evidence="3" type="primary">fdhD</name>
    <name evidence="4" type="ORF">C0029_04115</name>
</gene>
<evidence type="ECO:0000256" key="2">
    <source>
        <dbReference type="ARBA" id="ARBA00023150"/>
    </source>
</evidence>
<keyword evidence="5" id="KW-1185">Reference proteome</keyword>
<dbReference type="AlphaFoldDB" id="A0AAP8SPR1"/>
<dbReference type="NCBIfam" id="TIGR00129">
    <property type="entry name" value="fdhD_narQ"/>
    <property type="match status" value="1"/>
</dbReference>
<dbReference type="Pfam" id="PF02634">
    <property type="entry name" value="FdhD-NarQ"/>
    <property type="match status" value="1"/>
</dbReference>
<dbReference type="GO" id="GO:0016783">
    <property type="term" value="F:sulfurtransferase activity"/>
    <property type="evidence" value="ECO:0007669"/>
    <property type="project" value="InterPro"/>
</dbReference>
<evidence type="ECO:0000313" key="5">
    <source>
        <dbReference type="Proteomes" id="UP000235162"/>
    </source>
</evidence>
<dbReference type="GO" id="GO:0097163">
    <property type="term" value="F:sulfur carrier activity"/>
    <property type="evidence" value="ECO:0007669"/>
    <property type="project" value="UniProtKB-UniRule"/>
</dbReference>
<dbReference type="Proteomes" id="UP000235162">
    <property type="component" value="Unassembled WGS sequence"/>
</dbReference>
<dbReference type="Gene3D" id="3.40.140.10">
    <property type="entry name" value="Cytidine Deaminase, domain 2"/>
    <property type="match status" value="1"/>
</dbReference>
<dbReference type="GO" id="GO:0006777">
    <property type="term" value="P:Mo-molybdopterin cofactor biosynthetic process"/>
    <property type="evidence" value="ECO:0007669"/>
    <property type="project" value="UniProtKB-UniRule"/>
</dbReference>
<dbReference type="SUPFAM" id="SSF53927">
    <property type="entry name" value="Cytidine deaminase-like"/>
    <property type="match status" value="1"/>
</dbReference>
<comment type="similarity">
    <text evidence="3">Belongs to the FdhD family.</text>
</comment>
<dbReference type="PIRSF" id="PIRSF015626">
    <property type="entry name" value="FdhD"/>
    <property type="match status" value="1"/>
</dbReference>
<comment type="subcellular location">
    <subcellularLocation>
        <location evidence="3">Cytoplasm</location>
    </subcellularLocation>
</comment>
<dbReference type="InterPro" id="IPR003786">
    <property type="entry name" value="FdhD"/>
</dbReference>
<evidence type="ECO:0000313" key="4">
    <source>
        <dbReference type="EMBL" id="PLW87764.1"/>
    </source>
</evidence>
<dbReference type="PANTHER" id="PTHR30592">
    <property type="entry name" value="FORMATE DEHYDROGENASE"/>
    <property type="match status" value="1"/>
</dbReference>
<dbReference type="RefSeq" id="WP_084200224.1">
    <property type="nucleotide sequence ID" value="NZ_BMYL01000001.1"/>
</dbReference>
<dbReference type="PANTHER" id="PTHR30592:SF1">
    <property type="entry name" value="SULFUR CARRIER PROTEIN FDHD"/>
    <property type="match status" value="1"/>
</dbReference>
<comment type="caution">
    <text evidence="4">The sequence shown here is derived from an EMBL/GenBank/DDBJ whole genome shotgun (WGS) entry which is preliminary data.</text>
</comment>
<dbReference type="EMBL" id="PKUR01000001">
    <property type="protein sequence ID" value="PLW87764.1"/>
    <property type="molecule type" value="Genomic_DNA"/>
</dbReference>
<dbReference type="GO" id="GO:0005737">
    <property type="term" value="C:cytoplasm"/>
    <property type="evidence" value="ECO:0007669"/>
    <property type="project" value="UniProtKB-SubCell"/>
</dbReference>
<dbReference type="InterPro" id="IPR016193">
    <property type="entry name" value="Cytidine_deaminase-like"/>
</dbReference>
<dbReference type="KEGG" id="hja:BST95_14070"/>
<reference evidence="4 5" key="1">
    <citation type="submission" date="2018-01" db="EMBL/GenBank/DDBJ databases">
        <title>The draft genome sequence of Halioglobus japonicus S1-36.</title>
        <authorList>
            <person name="Du Z.-J."/>
            <person name="Shi M.-J."/>
        </authorList>
    </citation>
    <scope>NUCLEOTIDE SEQUENCE [LARGE SCALE GENOMIC DNA]</scope>
    <source>
        <strain evidence="4 5">S1-36</strain>
    </source>
</reference>
<keyword evidence="2 3" id="KW-0501">Molybdenum cofactor biosynthesis</keyword>
<feature type="active site" description="Cysteine persulfide intermediate" evidence="3">
    <location>
        <position position="109"/>
    </location>
</feature>
<comment type="caution">
    <text evidence="3">Lacks conserved residue(s) required for the propagation of feature annotation.</text>
</comment>
<accession>A0AAP8SPR1</accession>
<dbReference type="Gene3D" id="3.10.20.10">
    <property type="match status" value="1"/>
</dbReference>
<evidence type="ECO:0000256" key="3">
    <source>
        <dbReference type="HAMAP-Rule" id="MF_00187"/>
    </source>
</evidence>
<protein>
    <recommendedName>
        <fullName evidence="3">Sulfur carrier protein FdhD</fullName>
    </recommendedName>
</protein>
<dbReference type="HAMAP" id="MF_00187">
    <property type="entry name" value="FdhD"/>
    <property type="match status" value="1"/>
</dbReference>
<evidence type="ECO:0000256" key="1">
    <source>
        <dbReference type="ARBA" id="ARBA00022490"/>
    </source>
</evidence>
<comment type="function">
    <text evidence="3">Required for formate dehydrogenase (FDH) activity. Acts as a sulfur carrier protein that transfers sulfur from IscS to the molybdenum cofactor prior to its insertion into FDH.</text>
</comment>
<organism evidence="4 5">
    <name type="scientific">Halioglobus japonicus</name>
    <dbReference type="NCBI Taxonomy" id="930805"/>
    <lineage>
        <taxon>Bacteria</taxon>
        <taxon>Pseudomonadati</taxon>
        <taxon>Pseudomonadota</taxon>
        <taxon>Gammaproteobacteria</taxon>
        <taxon>Cellvibrionales</taxon>
        <taxon>Halieaceae</taxon>
        <taxon>Halioglobus</taxon>
    </lineage>
</organism>
<keyword evidence="1 3" id="KW-0963">Cytoplasm</keyword>